<evidence type="ECO:0000256" key="3">
    <source>
        <dbReference type="ARBA" id="ARBA00010912"/>
    </source>
</evidence>
<sequence length="684" mass="74948">MTIKTIQLKLRANSLISIRQHEIRFLGVTPPISTDSPKESDVKSSESLMSDLVSLNQFESEQERKVRERLLSNIAQLVSKFVHDVSIKSGMSEKVASEAGGRIYTSGSYRLGVHGPGSDIDTICVCPRHIYKEHFFGEFQDMLRAWPAVTEISAVPSAFVPVMKTVISGVEVDLLFARVNLAEAGDKLDIEKDEILRGVDDASQRSLNGPRVTDMILNLVPDVASFRTALRTIRLWAKRRGIYSNVLGFPGGVAWALLTARICQLYPTAAPATIVGKFFPIYYQWGWPQPVILKKIETGPANMQHSVWNPKLDRRDMAHRMPVITPAYPSMCSTHNITASTMSIIKKEMLRAMQITDEILKNPGSSWMGLFERADFFSMYKTYVHVVASASTSDGIKDWSGMVESRIRTLVQDLENTDNIIIAHPQVGGISNVFYTLTEEEQAAASQGEISPELMNRKESDIQGKEGARKIWTKNFFIGLEIEKKPKDGQGSRVLNLFYPSKRFCAACQGWDKYNEMEMSVILRPAKRSDLPPYCFPDGLPKSKKKTKRTQQNGVADVGVGDTGEEPGQGPPKRSKATPSEELSQFPLTNSSENANMISSPLPNGGVPLPNGADPVPPITTTNGSNGKSIIDTEILPPPGIEGLPPLSATSLSGFATAANGVVSHENGKNTDGLVVLNGAQAAS</sequence>
<feature type="binding site" evidence="13">
    <location>
        <position position="119"/>
    </location>
    <ligand>
        <name>Mg(2+)</name>
        <dbReference type="ChEBI" id="CHEBI:18420"/>
        <label>1</label>
        <note>catalytic</note>
    </ligand>
</feature>
<comment type="subcellular location">
    <subcellularLocation>
        <location evidence="2 11">Nucleus</location>
    </subcellularLocation>
</comment>
<dbReference type="SUPFAM" id="SSF81301">
    <property type="entry name" value="Nucleotidyltransferase"/>
    <property type="match status" value="1"/>
</dbReference>
<evidence type="ECO:0000256" key="13">
    <source>
        <dbReference type="PIRSR" id="PIRSR018425-2"/>
    </source>
</evidence>
<evidence type="ECO:0000313" key="18">
    <source>
        <dbReference type="EMBL" id="WWC90296.1"/>
    </source>
</evidence>
<evidence type="ECO:0000256" key="10">
    <source>
        <dbReference type="ARBA" id="ARBA00023242"/>
    </source>
</evidence>
<feature type="binding site" evidence="13">
    <location>
        <position position="119"/>
    </location>
    <ligand>
        <name>Mg(2+)</name>
        <dbReference type="ChEBI" id="CHEBI:18420"/>
        <label>2</label>
        <note>catalytic</note>
    </ligand>
</feature>
<evidence type="ECO:0000256" key="12">
    <source>
        <dbReference type="PIRSR" id="PIRSR018425-1"/>
    </source>
</evidence>
<dbReference type="Proteomes" id="UP001355207">
    <property type="component" value="Chromosome 6"/>
</dbReference>
<protein>
    <recommendedName>
        <fullName evidence="11">Poly(A) polymerase</fullName>
        <ecNumber evidence="11">2.7.7.19</ecNumber>
    </recommendedName>
</protein>
<dbReference type="GO" id="GO:0005524">
    <property type="term" value="F:ATP binding"/>
    <property type="evidence" value="ECO:0007669"/>
    <property type="project" value="UniProtKB-UniRule"/>
</dbReference>
<feature type="domain" description="Poly(A) polymerase nucleotidyltransferase" evidence="17">
    <location>
        <begin position="27"/>
        <end position="220"/>
    </location>
</feature>
<dbReference type="InterPro" id="IPR043519">
    <property type="entry name" value="NT_sf"/>
</dbReference>
<evidence type="ECO:0000256" key="9">
    <source>
        <dbReference type="ARBA" id="ARBA00022842"/>
    </source>
</evidence>
<dbReference type="Gene3D" id="3.30.460.10">
    <property type="entry name" value="Beta Polymerase, domain 2"/>
    <property type="match status" value="1"/>
</dbReference>
<evidence type="ECO:0000256" key="4">
    <source>
        <dbReference type="ARBA" id="ARBA00022664"/>
    </source>
</evidence>
<dbReference type="GO" id="GO:0006397">
    <property type="term" value="P:mRNA processing"/>
    <property type="evidence" value="ECO:0007669"/>
    <property type="project" value="UniProtKB-KW"/>
</dbReference>
<keyword evidence="6 13" id="KW-0479">Metal-binding</keyword>
<dbReference type="CDD" id="cd05402">
    <property type="entry name" value="NT_PAP_TUTase"/>
    <property type="match status" value="1"/>
</dbReference>
<dbReference type="GeneID" id="91095899"/>
<feature type="binding site" evidence="12">
    <location>
        <begin position="119"/>
        <end position="121"/>
    </location>
    <ligand>
        <name>ATP</name>
        <dbReference type="ChEBI" id="CHEBI:30616"/>
    </ligand>
</feature>
<feature type="region of interest" description="Disordered" evidence="14">
    <location>
        <begin position="620"/>
        <end position="644"/>
    </location>
</feature>
<feature type="binding site" evidence="13">
    <location>
        <position position="121"/>
    </location>
    <ligand>
        <name>Mg(2+)</name>
        <dbReference type="ChEBI" id="CHEBI:18420"/>
        <label>2</label>
        <note>catalytic</note>
    </ligand>
</feature>
<keyword evidence="19" id="KW-1185">Reference proteome</keyword>
<dbReference type="AlphaFoldDB" id="A0AAX4JXT6"/>
<evidence type="ECO:0000259" key="15">
    <source>
        <dbReference type="Pfam" id="PF04926"/>
    </source>
</evidence>
<dbReference type="Pfam" id="PF20750">
    <property type="entry name" value="PAP_NTPase"/>
    <property type="match status" value="1"/>
</dbReference>
<dbReference type="GO" id="GO:0046872">
    <property type="term" value="F:metal ion binding"/>
    <property type="evidence" value="ECO:0007669"/>
    <property type="project" value="UniProtKB-KW"/>
</dbReference>
<evidence type="ECO:0000256" key="14">
    <source>
        <dbReference type="SAM" id="MobiDB-lite"/>
    </source>
</evidence>
<dbReference type="InterPro" id="IPR007010">
    <property type="entry name" value="PolA_pol_RNA-bd_dom"/>
</dbReference>
<evidence type="ECO:0000256" key="5">
    <source>
        <dbReference type="ARBA" id="ARBA00022679"/>
    </source>
</evidence>
<accession>A0AAX4JXT6</accession>
<comment type="catalytic activity">
    <reaction evidence="11">
        <text>RNA(n) + ATP = RNA(n)-3'-adenine ribonucleotide + diphosphate</text>
        <dbReference type="Rhea" id="RHEA:11332"/>
        <dbReference type="Rhea" id="RHEA-COMP:14527"/>
        <dbReference type="Rhea" id="RHEA-COMP:17347"/>
        <dbReference type="ChEBI" id="CHEBI:30616"/>
        <dbReference type="ChEBI" id="CHEBI:33019"/>
        <dbReference type="ChEBI" id="CHEBI:140395"/>
        <dbReference type="ChEBI" id="CHEBI:173115"/>
        <dbReference type="EC" id="2.7.7.19"/>
    </reaction>
</comment>
<evidence type="ECO:0000256" key="6">
    <source>
        <dbReference type="ARBA" id="ARBA00022723"/>
    </source>
</evidence>
<evidence type="ECO:0000313" key="19">
    <source>
        <dbReference type="Proteomes" id="UP001355207"/>
    </source>
</evidence>
<reference evidence="18 19" key="1">
    <citation type="submission" date="2024-01" db="EMBL/GenBank/DDBJ databases">
        <title>Comparative genomics of Cryptococcus and Kwoniella reveals pathogenesis evolution and contrasting modes of karyotype evolution via chromosome fusion or intercentromeric recombination.</title>
        <authorList>
            <person name="Coelho M.A."/>
            <person name="David-Palma M."/>
            <person name="Shea T."/>
            <person name="Bowers K."/>
            <person name="McGinley-Smith S."/>
            <person name="Mohammad A.W."/>
            <person name="Gnirke A."/>
            <person name="Yurkov A.M."/>
            <person name="Nowrousian M."/>
            <person name="Sun S."/>
            <person name="Cuomo C.A."/>
            <person name="Heitman J."/>
        </authorList>
    </citation>
    <scope>NUCLEOTIDE SEQUENCE [LARGE SCALE GENOMIC DNA]</scope>
    <source>
        <strain evidence="18 19">CBS 6074</strain>
    </source>
</reference>
<dbReference type="Gene3D" id="3.30.70.590">
    <property type="entry name" value="Poly(A) polymerase predicted RNA binding domain"/>
    <property type="match status" value="1"/>
</dbReference>
<keyword evidence="9 13" id="KW-0460">Magnesium</keyword>
<comment type="similarity">
    <text evidence="3 11">Belongs to the poly(A) polymerase family.</text>
</comment>
<keyword evidence="8 11" id="KW-0067">ATP-binding</keyword>
<feature type="domain" description="Poly(A) polymerase RNA-binding" evidence="15">
    <location>
        <begin position="375"/>
        <end position="545"/>
    </location>
</feature>
<keyword evidence="7 11" id="KW-0547">Nucleotide-binding</keyword>
<dbReference type="Pfam" id="PF04926">
    <property type="entry name" value="PAP_RNA-bind"/>
    <property type="match status" value="1"/>
</dbReference>
<name>A0AAX4JXT6_9TREE</name>
<comment type="cofactor">
    <cofactor evidence="13">
        <name>Mg(2+)</name>
        <dbReference type="ChEBI" id="CHEBI:18420"/>
    </cofactor>
    <text evidence="13">Binds 2 magnesium ions. Also active with manganese.</text>
</comment>
<dbReference type="Pfam" id="PF04928">
    <property type="entry name" value="PAP_central"/>
    <property type="match status" value="1"/>
</dbReference>
<proteinExistence type="inferred from homology"/>
<keyword evidence="10 11" id="KW-0539">Nucleus</keyword>
<dbReference type="PANTHER" id="PTHR10682:SF10">
    <property type="entry name" value="POLYNUCLEOTIDE ADENYLYLTRANSFERASE"/>
    <property type="match status" value="1"/>
</dbReference>
<feature type="binding site" evidence="13">
    <location>
        <position position="121"/>
    </location>
    <ligand>
        <name>Mg(2+)</name>
        <dbReference type="ChEBI" id="CHEBI:18420"/>
        <label>1</label>
        <note>catalytic</note>
    </ligand>
</feature>
<comment type="function">
    <text evidence="11">Polymerase that creates the 3'-poly(A) tail of mRNA's.</text>
</comment>
<dbReference type="PIRSF" id="PIRSF018425">
    <property type="entry name" value="PolyA_polymerase"/>
    <property type="match status" value="1"/>
</dbReference>
<evidence type="ECO:0000259" key="16">
    <source>
        <dbReference type="Pfam" id="PF04928"/>
    </source>
</evidence>
<dbReference type="RefSeq" id="XP_066077059.1">
    <property type="nucleotide sequence ID" value="XM_066220962.1"/>
</dbReference>
<evidence type="ECO:0000259" key="17">
    <source>
        <dbReference type="Pfam" id="PF20750"/>
    </source>
</evidence>
<keyword evidence="5 11" id="KW-0808">Transferase</keyword>
<dbReference type="SUPFAM" id="SSF55003">
    <property type="entry name" value="PAP/Archaeal CCA-adding enzyme, C-terminal domain"/>
    <property type="match status" value="1"/>
</dbReference>
<feature type="compositionally biased region" description="Polar residues" evidence="14">
    <location>
        <begin position="577"/>
        <end position="599"/>
    </location>
</feature>
<feature type="binding site" evidence="12">
    <location>
        <begin position="252"/>
        <end position="253"/>
    </location>
    <ligand>
        <name>ATP</name>
        <dbReference type="ChEBI" id="CHEBI:30616"/>
    </ligand>
</feature>
<comment type="cofactor">
    <cofactor evidence="1">
        <name>Mn(2+)</name>
        <dbReference type="ChEBI" id="CHEBI:29035"/>
    </cofactor>
</comment>
<dbReference type="EMBL" id="CP144103">
    <property type="protein sequence ID" value="WWC90296.1"/>
    <property type="molecule type" value="Genomic_DNA"/>
</dbReference>
<evidence type="ECO:0000256" key="2">
    <source>
        <dbReference type="ARBA" id="ARBA00004123"/>
    </source>
</evidence>
<keyword evidence="4 11" id="KW-0507">mRNA processing</keyword>
<feature type="binding site" evidence="12">
    <location>
        <position position="173"/>
    </location>
    <ligand>
        <name>ATP</name>
        <dbReference type="ChEBI" id="CHEBI:30616"/>
    </ligand>
</feature>
<feature type="binding site" evidence="13">
    <location>
        <position position="173"/>
    </location>
    <ligand>
        <name>Mg(2+)</name>
        <dbReference type="ChEBI" id="CHEBI:18420"/>
        <label>2</label>
        <note>catalytic</note>
    </ligand>
</feature>
<organism evidence="18 19">
    <name type="scientific">Kwoniella dendrophila CBS 6074</name>
    <dbReference type="NCBI Taxonomy" id="1295534"/>
    <lineage>
        <taxon>Eukaryota</taxon>
        <taxon>Fungi</taxon>
        <taxon>Dikarya</taxon>
        <taxon>Basidiomycota</taxon>
        <taxon>Agaricomycotina</taxon>
        <taxon>Tremellomycetes</taxon>
        <taxon>Tremellales</taxon>
        <taxon>Cryptococcaceae</taxon>
        <taxon>Kwoniella</taxon>
    </lineage>
</organism>
<dbReference type="GO" id="GO:1990817">
    <property type="term" value="F:poly(A) RNA polymerase activity"/>
    <property type="evidence" value="ECO:0007669"/>
    <property type="project" value="UniProtKB-UniRule"/>
</dbReference>
<dbReference type="InterPro" id="IPR014492">
    <property type="entry name" value="PolyA_polymerase"/>
</dbReference>
<feature type="binding site" evidence="12">
    <location>
        <position position="243"/>
    </location>
    <ligand>
        <name>ATP</name>
        <dbReference type="ChEBI" id="CHEBI:30616"/>
    </ligand>
</feature>
<gene>
    <name evidence="18" type="ORF">L201_005229</name>
</gene>
<dbReference type="GO" id="GO:0005634">
    <property type="term" value="C:nucleus"/>
    <property type="evidence" value="ECO:0007669"/>
    <property type="project" value="UniProtKB-SubCell"/>
</dbReference>
<dbReference type="InterPro" id="IPR048840">
    <property type="entry name" value="PolA_pol_NTPase"/>
</dbReference>
<feature type="region of interest" description="Disordered" evidence="14">
    <location>
        <begin position="532"/>
        <end position="605"/>
    </location>
</feature>
<dbReference type="Gene3D" id="1.10.1410.10">
    <property type="match status" value="1"/>
</dbReference>
<dbReference type="InterPro" id="IPR011068">
    <property type="entry name" value="NuclTrfase_I-like_C"/>
</dbReference>
<evidence type="ECO:0000256" key="1">
    <source>
        <dbReference type="ARBA" id="ARBA00001936"/>
    </source>
</evidence>
<dbReference type="GO" id="GO:0003723">
    <property type="term" value="F:RNA binding"/>
    <property type="evidence" value="ECO:0007669"/>
    <property type="project" value="UniProtKB-UniRule"/>
</dbReference>
<dbReference type="GO" id="GO:0031123">
    <property type="term" value="P:RNA 3'-end processing"/>
    <property type="evidence" value="ECO:0007669"/>
    <property type="project" value="InterPro"/>
</dbReference>
<dbReference type="EC" id="2.7.7.19" evidence="11"/>
<feature type="domain" description="Poly(A) polymerase central" evidence="16">
    <location>
        <begin position="225"/>
        <end position="372"/>
    </location>
</feature>
<dbReference type="InterPro" id="IPR007012">
    <property type="entry name" value="PolA_pol_cen_dom"/>
</dbReference>
<dbReference type="FunFam" id="3.30.460.10:FF:000002">
    <property type="entry name" value="Poly(A) polymerase alpha, putative"/>
    <property type="match status" value="1"/>
</dbReference>
<evidence type="ECO:0000256" key="11">
    <source>
        <dbReference type="PIRNR" id="PIRNR018425"/>
    </source>
</evidence>
<evidence type="ECO:0000256" key="8">
    <source>
        <dbReference type="ARBA" id="ARBA00022840"/>
    </source>
</evidence>
<dbReference type="PANTHER" id="PTHR10682">
    <property type="entry name" value="POLY A POLYMERASE"/>
    <property type="match status" value="1"/>
</dbReference>
<dbReference type="FunFam" id="1.10.1410.10:FF:000001">
    <property type="entry name" value="Putative poly(A) polymerase gamma"/>
    <property type="match status" value="1"/>
</dbReference>
<dbReference type="SUPFAM" id="SSF81631">
    <property type="entry name" value="PAP/OAS1 substrate-binding domain"/>
    <property type="match status" value="1"/>
</dbReference>
<evidence type="ECO:0000256" key="7">
    <source>
        <dbReference type="ARBA" id="ARBA00022741"/>
    </source>
</evidence>